<dbReference type="GO" id="GO:0016407">
    <property type="term" value="F:acetyltransferase activity"/>
    <property type="evidence" value="ECO:0007669"/>
    <property type="project" value="TreeGrafter"/>
</dbReference>
<sequence length="462" mass="50245">MRKFHGTVLRRQDNSSGPGSVVSFDLSDIGEGISEVTVKEWFVKIGDRVTQFDPICEVQSDKASVTITSRYDGVIVKLHHEVNGLARVGSPLVDIRLDVAVEFSSSAPSKTAEPTTTAECNVSDSNAYRGAPEASVTLKGKVLATPAVRRMAGEMQIPLHEVTATGKGGRILKDDIFAYLDHTQQKQMNVPSSAQRGTSATSSALLSSAFSSTTAGQGNIDKVLPLQRLLEAKTVPISGYTRSMITTMTSSLEIPHFGYKDEIDLTMMMSVRKEMAEEASKYGVKLSYMPFFIKAASLALYEYPILNASLSPCKEQVIYKAEHNIGFAVDTPIGLIVPNIKNCQDKSVLEIGAELNRLQAAALGGRVAKEDLSKGTFSLSNIGSIGGTYAFPVIVKPNVCIGALGRIRKVPRYVGNDILPAHVLEVSWSADHRVIDGATMARFSNLWKRYLEKPHLLPMHLR</sequence>
<dbReference type="GO" id="GO:0005829">
    <property type="term" value="C:cytosol"/>
    <property type="evidence" value="ECO:0007669"/>
    <property type="project" value="UniProtKB-ARBA"/>
</dbReference>
<dbReference type="InParanoid" id="A0A1V9XX22"/>
<dbReference type="PROSITE" id="PS00189">
    <property type="entry name" value="LIPOYL"/>
    <property type="match status" value="1"/>
</dbReference>
<dbReference type="FunFam" id="4.10.320.10:FF:000002">
    <property type="entry name" value="Dihydrolipoamide acetyltransferase component of pyruvate dehydrogenase complex"/>
    <property type="match status" value="1"/>
</dbReference>
<evidence type="ECO:0000256" key="11">
    <source>
        <dbReference type="SAM" id="MobiDB-lite"/>
    </source>
</evidence>
<dbReference type="OrthoDB" id="202158at2759"/>
<evidence type="ECO:0000256" key="8">
    <source>
        <dbReference type="ARBA" id="ARBA00023315"/>
    </source>
</evidence>
<dbReference type="GO" id="GO:0005759">
    <property type="term" value="C:mitochondrial matrix"/>
    <property type="evidence" value="ECO:0007669"/>
    <property type="project" value="UniProtKB-SubCell"/>
</dbReference>
<protein>
    <recommendedName>
        <fullName evidence="10">Dihydrolipoamide acetyltransferase component of pyruvate dehydrogenase complex</fullName>
        <ecNumber evidence="10">2.3.1.-</ecNumber>
    </recommendedName>
</protein>
<evidence type="ECO:0000313" key="15">
    <source>
        <dbReference type="Proteomes" id="UP000192247"/>
    </source>
</evidence>
<evidence type="ECO:0000313" key="14">
    <source>
        <dbReference type="EMBL" id="OQR78044.1"/>
    </source>
</evidence>
<feature type="domain" description="Peripheral subunit-binding (PSBD)" evidence="13">
    <location>
        <begin position="143"/>
        <end position="180"/>
    </location>
</feature>
<dbReference type="FunCoup" id="A0A1V9XX22">
    <property type="interactions" value="1603"/>
</dbReference>
<dbReference type="InterPro" id="IPR001078">
    <property type="entry name" value="2-oxoacid_DH_actylTfrase"/>
</dbReference>
<dbReference type="InterPro" id="IPR023213">
    <property type="entry name" value="CAT-like_dom_sf"/>
</dbReference>
<evidence type="ECO:0000256" key="1">
    <source>
        <dbReference type="ARBA" id="ARBA00001938"/>
    </source>
</evidence>
<accession>A0A1V9XX22</accession>
<dbReference type="InterPro" id="IPR003016">
    <property type="entry name" value="2-oxoA_DH_lipoyl-BS"/>
</dbReference>
<reference evidence="14 15" key="1">
    <citation type="journal article" date="2017" name="Gigascience">
        <title>Draft genome of the honey bee ectoparasitic mite, Tropilaelaps mercedesae, is shaped by the parasitic life history.</title>
        <authorList>
            <person name="Dong X."/>
            <person name="Armstrong S.D."/>
            <person name="Xia D."/>
            <person name="Makepeace B.L."/>
            <person name="Darby A.C."/>
            <person name="Kadowaki T."/>
        </authorList>
    </citation>
    <scope>NUCLEOTIDE SEQUENCE [LARGE SCALE GENOMIC DNA]</scope>
    <source>
        <strain evidence="14">Wuxi-XJTLU</strain>
    </source>
</reference>
<dbReference type="Pfam" id="PF00364">
    <property type="entry name" value="Biotin_lipoyl"/>
    <property type="match status" value="1"/>
</dbReference>
<dbReference type="AlphaFoldDB" id="A0A1V9XX22"/>
<dbReference type="EC" id="2.3.1.-" evidence="10"/>
<dbReference type="FunFam" id="3.30.559.10:FF:000027">
    <property type="entry name" value="Dihydrolipoamide acetyltransferase component of pyruvate dehydrogenase complex"/>
    <property type="match status" value="1"/>
</dbReference>
<evidence type="ECO:0000256" key="7">
    <source>
        <dbReference type="ARBA" id="ARBA00023128"/>
    </source>
</evidence>
<organism evidence="14 15">
    <name type="scientific">Tropilaelaps mercedesae</name>
    <dbReference type="NCBI Taxonomy" id="418985"/>
    <lineage>
        <taxon>Eukaryota</taxon>
        <taxon>Metazoa</taxon>
        <taxon>Ecdysozoa</taxon>
        <taxon>Arthropoda</taxon>
        <taxon>Chelicerata</taxon>
        <taxon>Arachnida</taxon>
        <taxon>Acari</taxon>
        <taxon>Parasitiformes</taxon>
        <taxon>Mesostigmata</taxon>
        <taxon>Gamasina</taxon>
        <taxon>Dermanyssoidea</taxon>
        <taxon>Laelapidae</taxon>
        <taxon>Tropilaelaps</taxon>
    </lineage>
</organism>
<dbReference type="GO" id="GO:0031405">
    <property type="term" value="F:lipoic acid binding"/>
    <property type="evidence" value="ECO:0007669"/>
    <property type="project" value="TreeGrafter"/>
</dbReference>
<dbReference type="SUPFAM" id="SSF47005">
    <property type="entry name" value="Peripheral subunit-binding domain of 2-oxo acid dehydrogenase complex"/>
    <property type="match status" value="1"/>
</dbReference>
<evidence type="ECO:0000256" key="9">
    <source>
        <dbReference type="ARBA" id="ARBA00051775"/>
    </source>
</evidence>
<comment type="catalytic activity">
    <reaction evidence="9">
        <text>N(6)-[(R)-dihydrolipoyl]-L-lysyl-[protein] + 2-methylpropanoyl-CoA = N(6)-[(R)-S(8)-2-methylpropanoyldihydrolipoyl]-L-lysyl-[protein] + CoA</text>
        <dbReference type="Rhea" id="RHEA:18865"/>
        <dbReference type="Rhea" id="RHEA-COMP:10475"/>
        <dbReference type="Rhea" id="RHEA-COMP:10497"/>
        <dbReference type="ChEBI" id="CHEBI:57287"/>
        <dbReference type="ChEBI" id="CHEBI:57338"/>
        <dbReference type="ChEBI" id="CHEBI:83100"/>
        <dbReference type="ChEBI" id="CHEBI:83142"/>
        <dbReference type="EC" id="2.3.1.168"/>
    </reaction>
    <physiologicalReaction direction="left-to-right" evidence="9">
        <dbReference type="Rhea" id="RHEA:18866"/>
    </physiologicalReaction>
</comment>
<dbReference type="EMBL" id="MNPL01002702">
    <property type="protein sequence ID" value="OQR78044.1"/>
    <property type="molecule type" value="Genomic_DNA"/>
</dbReference>
<keyword evidence="15" id="KW-1185">Reference proteome</keyword>
<dbReference type="GO" id="GO:0043754">
    <property type="term" value="F:dihydrolipoamide branched chain acyltransferase activity"/>
    <property type="evidence" value="ECO:0007669"/>
    <property type="project" value="UniProtKB-EC"/>
</dbReference>
<comment type="caution">
    <text evidence="14">The sequence shown here is derived from an EMBL/GenBank/DDBJ whole genome shotgun (WGS) entry which is preliminary data.</text>
</comment>
<dbReference type="SUPFAM" id="SSF52777">
    <property type="entry name" value="CoA-dependent acyltransferases"/>
    <property type="match status" value="1"/>
</dbReference>
<keyword evidence="4 10" id="KW-0808">Transferase</keyword>
<dbReference type="InterPro" id="IPR011053">
    <property type="entry name" value="Single_hybrid_motif"/>
</dbReference>
<dbReference type="InterPro" id="IPR036625">
    <property type="entry name" value="E3-bd_dom_sf"/>
</dbReference>
<keyword evidence="8 10" id="KW-0012">Acyltransferase</keyword>
<evidence type="ECO:0000259" key="12">
    <source>
        <dbReference type="PROSITE" id="PS50968"/>
    </source>
</evidence>
<evidence type="ECO:0000256" key="6">
    <source>
        <dbReference type="ARBA" id="ARBA00022946"/>
    </source>
</evidence>
<name>A0A1V9XX22_9ACAR</name>
<dbReference type="InterPro" id="IPR050743">
    <property type="entry name" value="2-oxoacid_DH_E2_comp"/>
</dbReference>
<keyword evidence="6" id="KW-0809">Transit peptide</keyword>
<evidence type="ECO:0000256" key="10">
    <source>
        <dbReference type="RuleBase" id="RU003423"/>
    </source>
</evidence>
<comment type="cofactor">
    <cofactor evidence="1 10">
        <name>(R)-lipoate</name>
        <dbReference type="ChEBI" id="CHEBI:83088"/>
    </cofactor>
</comment>
<proteinExistence type="inferred from homology"/>
<gene>
    <name evidence="14" type="ORF">BIW11_06670</name>
</gene>
<evidence type="ECO:0000256" key="2">
    <source>
        <dbReference type="ARBA" id="ARBA00004305"/>
    </source>
</evidence>
<dbReference type="InterPro" id="IPR004167">
    <property type="entry name" value="PSBD"/>
</dbReference>
<comment type="subcellular location">
    <subcellularLocation>
        <location evidence="2">Mitochondrion matrix</location>
    </subcellularLocation>
</comment>
<dbReference type="FunFam" id="2.40.50.100:FF:000013">
    <property type="entry name" value="Dihydrolipoamide acetyltransferase component of pyruvate dehydrogenase complex"/>
    <property type="match status" value="1"/>
</dbReference>
<comment type="similarity">
    <text evidence="3 10">Belongs to the 2-oxoacid dehydrogenase family.</text>
</comment>
<evidence type="ECO:0000256" key="3">
    <source>
        <dbReference type="ARBA" id="ARBA00007317"/>
    </source>
</evidence>
<dbReference type="PANTHER" id="PTHR43178">
    <property type="entry name" value="DIHYDROLIPOAMIDE ACETYLTRANSFERASE COMPONENT OF PYRUVATE DEHYDROGENASE COMPLEX"/>
    <property type="match status" value="1"/>
</dbReference>
<feature type="region of interest" description="Disordered" evidence="11">
    <location>
        <begin position="1"/>
        <end position="21"/>
    </location>
</feature>
<dbReference type="Gene3D" id="4.10.320.10">
    <property type="entry name" value="E3-binding domain"/>
    <property type="match status" value="1"/>
</dbReference>
<feature type="domain" description="Lipoyl-binding" evidence="12">
    <location>
        <begin position="21"/>
        <end position="96"/>
    </location>
</feature>
<dbReference type="Proteomes" id="UP000192247">
    <property type="component" value="Unassembled WGS sequence"/>
</dbReference>
<keyword evidence="5 10" id="KW-0450">Lipoyl</keyword>
<evidence type="ECO:0000256" key="5">
    <source>
        <dbReference type="ARBA" id="ARBA00022823"/>
    </source>
</evidence>
<dbReference type="PROSITE" id="PS50968">
    <property type="entry name" value="BIOTINYL_LIPOYL"/>
    <property type="match status" value="1"/>
</dbReference>
<dbReference type="InterPro" id="IPR000089">
    <property type="entry name" value="Biotin_lipoyl"/>
</dbReference>
<dbReference type="CDD" id="cd06849">
    <property type="entry name" value="lipoyl_domain"/>
    <property type="match status" value="1"/>
</dbReference>
<dbReference type="Gene3D" id="3.30.559.10">
    <property type="entry name" value="Chloramphenicol acetyltransferase-like domain"/>
    <property type="match status" value="1"/>
</dbReference>
<dbReference type="Pfam" id="PF00198">
    <property type="entry name" value="2-oxoacid_dh"/>
    <property type="match status" value="1"/>
</dbReference>
<dbReference type="Gene3D" id="2.40.50.100">
    <property type="match status" value="1"/>
</dbReference>
<dbReference type="SUPFAM" id="SSF51230">
    <property type="entry name" value="Single hybrid motif"/>
    <property type="match status" value="1"/>
</dbReference>
<dbReference type="STRING" id="418985.A0A1V9XX22"/>
<dbReference type="PANTHER" id="PTHR43178:SF5">
    <property type="entry name" value="LIPOAMIDE ACYLTRANSFERASE COMPONENT OF BRANCHED-CHAIN ALPHA-KETO ACID DEHYDROGENASE COMPLEX, MITOCHONDRIAL"/>
    <property type="match status" value="1"/>
</dbReference>
<evidence type="ECO:0000259" key="13">
    <source>
        <dbReference type="PROSITE" id="PS51826"/>
    </source>
</evidence>
<keyword evidence="7" id="KW-0496">Mitochondrion</keyword>
<dbReference type="PROSITE" id="PS51826">
    <property type="entry name" value="PSBD"/>
    <property type="match status" value="1"/>
</dbReference>
<evidence type="ECO:0000256" key="4">
    <source>
        <dbReference type="ARBA" id="ARBA00022679"/>
    </source>
</evidence>
<dbReference type="Pfam" id="PF02817">
    <property type="entry name" value="E3_binding"/>
    <property type="match status" value="1"/>
</dbReference>